<evidence type="ECO:0000313" key="2">
    <source>
        <dbReference type="Proteomes" id="UP001150603"/>
    </source>
</evidence>
<organism evidence="1 2">
    <name type="scientific">Linderina macrospora</name>
    <dbReference type="NCBI Taxonomy" id="4868"/>
    <lineage>
        <taxon>Eukaryota</taxon>
        <taxon>Fungi</taxon>
        <taxon>Fungi incertae sedis</taxon>
        <taxon>Zoopagomycota</taxon>
        <taxon>Kickxellomycotina</taxon>
        <taxon>Kickxellomycetes</taxon>
        <taxon>Kickxellales</taxon>
        <taxon>Kickxellaceae</taxon>
        <taxon>Linderina</taxon>
    </lineage>
</organism>
<keyword evidence="2" id="KW-1185">Reference proteome</keyword>
<gene>
    <name evidence="1" type="ORF">FBU59_002941</name>
</gene>
<evidence type="ECO:0000313" key="1">
    <source>
        <dbReference type="EMBL" id="KAJ1943340.1"/>
    </source>
</evidence>
<sequence length="113" mass="11609">MTGIVHKLWRKGSAETDTNNGSWDSAEKDAQGAGAPQATGSNKNIGIFSATAMGVSLMIGSGIFSTPASILKLVGTPSMALILWGLGGIISYGGATAFIELGLMYRKNGGTMR</sequence>
<protein>
    <submittedName>
        <fullName evidence="1">Uncharacterized protein</fullName>
    </submittedName>
</protein>
<reference evidence="1" key="1">
    <citation type="submission" date="2022-07" db="EMBL/GenBank/DDBJ databases">
        <title>Phylogenomic reconstructions and comparative analyses of Kickxellomycotina fungi.</title>
        <authorList>
            <person name="Reynolds N.K."/>
            <person name="Stajich J.E."/>
            <person name="Barry K."/>
            <person name="Grigoriev I.V."/>
            <person name="Crous P."/>
            <person name="Smith M.E."/>
        </authorList>
    </citation>
    <scope>NUCLEOTIDE SEQUENCE</scope>
    <source>
        <strain evidence="1">NRRL 5244</strain>
    </source>
</reference>
<comment type="caution">
    <text evidence="1">The sequence shown here is derived from an EMBL/GenBank/DDBJ whole genome shotgun (WGS) entry which is preliminary data.</text>
</comment>
<dbReference type="EMBL" id="JANBPW010001731">
    <property type="protein sequence ID" value="KAJ1943340.1"/>
    <property type="molecule type" value="Genomic_DNA"/>
</dbReference>
<feature type="non-terminal residue" evidence="1">
    <location>
        <position position="113"/>
    </location>
</feature>
<dbReference type="Proteomes" id="UP001150603">
    <property type="component" value="Unassembled WGS sequence"/>
</dbReference>
<accession>A0ACC1J9X8</accession>
<proteinExistence type="predicted"/>
<name>A0ACC1J9X8_9FUNG</name>